<dbReference type="OrthoDB" id="9794834at2"/>
<evidence type="ECO:0000313" key="2">
    <source>
        <dbReference type="Proteomes" id="UP000240904"/>
    </source>
</evidence>
<accession>A0A2T3N067</accession>
<dbReference type="Proteomes" id="UP000240904">
    <property type="component" value="Unassembled WGS sequence"/>
</dbReference>
<gene>
    <name evidence="1" type="ORF">C9I89_07840</name>
</gene>
<comment type="caution">
    <text evidence="1">The sequence shown here is derived from an EMBL/GenBank/DDBJ whole genome shotgun (WGS) entry which is preliminary data.</text>
</comment>
<name>A0A2T3N067_9GAMM</name>
<keyword evidence="2" id="KW-1185">Reference proteome</keyword>
<dbReference type="RefSeq" id="WP_107282804.1">
    <property type="nucleotide sequence ID" value="NZ_PYMC01000004.1"/>
</dbReference>
<reference evidence="1 2" key="1">
    <citation type="submission" date="2018-03" db="EMBL/GenBank/DDBJ databases">
        <title>Whole genome sequencing of Histamine producing bacteria.</title>
        <authorList>
            <person name="Butler K."/>
        </authorList>
    </citation>
    <scope>NUCLEOTIDE SEQUENCE [LARGE SCALE GENOMIC DNA]</scope>
    <source>
        <strain evidence="1 2">DSM 16190</strain>
    </source>
</reference>
<organism evidence="1 2">
    <name type="scientific">Photobacterium lipolyticum</name>
    <dbReference type="NCBI Taxonomy" id="266810"/>
    <lineage>
        <taxon>Bacteria</taxon>
        <taxon>Pseudomonadati</taxon>
        <taxon>Pseudomonadota</taxon>
        <taxon>Gammaproteobacteria</taxon>
        <taxon>Vibrionales</taxon>
        <taxon>Vibrionaceae</taxon>
        <taxon>Photobacterium</taxon>
    </lineage>
</organism>
<dbReference type="AlphaFoldDB" id="A0A2T3N067"/>
<dbReference type="EMBL" id="PYMC01000004">
    <property type="protein sequence ID" value="PSW05652.1"/>
    <property type="molecule type" value="Genomic_DNA"/>
</dbReference>
<protein>
    <submittedName>
        <fullName evidence="1">Uncharacterized protein</fullName>
    </submittedName>
</protein>
<sequence>MSDIQDLKFIKDSEKALDALFDKYAEAEPSDKWVLKPAIKAASEELLTARLALFKDGVLTTRDDINKLKEIRQEIDNAADTQALIMSALKLAAFLGVFA</sequence>
<proteinExistence type="predicted"/>
<evidence type="ECO:0000313" key="1">
    <source>
        <dbReference type="EMBL" id="PSW05652.1"/>
    </source>
</evidence>